<evidence type="ECO:0000259" key="3">
    <source>
        <dbReference type="Pfam" id="PF07724"/>
    </source>
</evidence>
<dbReference type="SUPFAM" id="SSF52540">
    <property type="entry name" value="P-loop containing nucleoside triphosphate hydrolases"/>
    <property type="match status" value="2"/>
</dbReference>
<dbReference type="InterPro" id="IPR050130">
    <property type="entry name" value="ClpA_ClpB"/>
</dbReference>
<keyword evidence="5" id="KW-1185">Reference proteome</keyword>
<gene>
    <name evidence="4" type="ORF">Acr_00g0008890</name>
</gene>
<feature type="domain" description="ATPase AAA-type core" evidence="3">
    <location>
        <begin position="679"/>
        <end position="777"/>
    </location>
</feature>
<evidence type="ECO:0000256" key="1">
    <source>
        <dbReference type="ARBA" id="ARBA00022741"/>
    </source>
</evidence>
<evidence type="ECO:0000313" key="5">
    <source>
        <dbReference type="Proteomes" id="UP000585474"/>
    </source>
</evidence>
<accession>A0A7J0D8R3</accession>
<dbReference type="GO" id="GO:0016887">
    <property type="term" value="F:ATP hydrolysis activity"/>
    <property type="evidence" value="ECO:0007669"/>
    <property type="project" value="InterPro"/>
</dbReference>
<organism evidence="4 5">
    <name type="scientific">Actinidia rufa</name>
    <dbReference type="NCBI Taxonomy" id="165716"/>
    <lineage>
        <taxon>Eukaryota</taxon>
        <taxon>Viridiplantae</taxon>
        <taxon>Streptophyta</taxon>
        <taxon>Embryophyta</taxon>
        <taxon>Tracheophyta</taxon>
        <taxon>Spermatophyta</taxon>
        <taxon>Magnoliopsida</taxon>
        <taxon>eudicotyledons</taxon>
        <taxon>Gunneridae</taxon>
        <taxon>Pentapetalae</taxon>
        <taxon>asterids</taxon>
        <taxon>Ericales</taxon>
        <taxon>Actinidiaceae</taxon>
        <taxon>Actinidia</taxon>
    </lineage>
</organism>
<dbReference type="EMBL" id="BJWL01000102">
    <property type="protein sequence ID" value="GFS29869.1"/>
    <property type="molecule type" value="Genomic_DNA"/>
</dbReference>
<dbReference type="GO" id="GO:0034605">
    <property type="term" value="P:cellular response to heat"/>
    <property type="evidence" value="ECO:0007669"/>
    <property type="project" value="TreeGrafter"/>
</dbReference>
<comment type="caution">
    <text evidence="4">The sequence shown here is derived from an EMBL/GenBank/DDBJ whole genome shotgun (WGS) entry which is preliminary data.</text>
</comment>
<feature type="domain" description="ATPase AAA-type core" evidence="3">
    <location>
        <begin position="295"/>
        <end position="379"/>
    </location>
</feature>
<dbReference type="OrthoDB" id="1731802at2759"/>
<evidence type="ECO:0000256" key="2">
    <source>
        <dbReference type="ARBA" id="ARBA00022840"/>
    </source>
</evidence>
<sequence length="861" mass="97178">MKLGATICVDAEPYLRVKEEVEENHGLQIVGEGDEYCLKESDEKKMESVTTTFVDPDDVAKTYSRVKEEVEENHGLRIAGDAMFYAHILIGGKFGECQIDSLMLEKMQHILNEACELTRSRILSNEDQKELDSVEHIMRRSLVEYNELVKEKHPIFKPWWDRVRRELNGAETKLLSFMDSWMPLSAMPHVTPELVHELQAVCGLLHLAMEAKNLSGIPKLLSCKRHSGIPIPWLPTFLGRNAGTILVLLREMVLGQDHVTSAMMKTMFFRPLDTDKPRVPRGFLFLGASGLAPSSILDIIIHILNQGRLIDGQGRSIDFTNTMVIMTSNVGAEQLNLFCKCFLHDPRKFFGKHDCYLKGSGPERVIEEAKKFLKPELLKLLDNIYVFEKRVSNNRIARLKLRDMARSITERKVVVYPSEEALNVLSLELPTGDGHAVNRSLSENVLPMLSKMVMDGKIDDTTAVYIDALVGTRKLSFRLESSENVVEDWLSRKCKRSLRKLRAIYRTEREVLNLILNLKDVSSELMHNFADGRPNFDLESVAVNAGTVKELLVAFHRSLNSVLEDLTWCKAPQRIVICHRHKKAVKKGVQNLRSGLQERLIGQHEAIHVIADAVSRSIDAPSNLQNRPAGAYLLLGLRNAGKQELAGGLSELLVTTVGETPVIQVDLSKHHEKWLLSNLEAVKRWPYSVLLFDKVEKADTSVFSTLLRVLDTGMLSCSDGFMIDFRNTTIVLISDLGNKDIISSLFGYCYQGSGNDEGTQQEDNHFRFELLNRVDEVIFFNPASQNQRDIARLPMTDEQNKGLPMTAFFHLFQTSHNPRLYKLGKFNAFDAVVSKISMGLRGVDKSLCPSIGRVPFLQGTV</sequence>
<dbReference type="AlphaFoldDB" id="A0A7J0D8R3"/>
<dbReference type="InterPro" id="IPR027417">
    <property type="entry name" value="P-loop_NTPase"/>
</dbReference>
<dbReference type="Pfam" id="PF07724">
    <property type="entry name" value="AAA_2"/>
    <property type="match status" value="2"/>
</dbReference>
<dbReference type="Proteomes" id="UP000585474">
    <property type="component" value="Unassembled WGS sequence"/>
</dbReference>
<dbReference type="Gene3D" id="3.40.50.300">
    <property type="entry name" value="P-loop containing nucleotide triphosphate hydrolases"/>
    <property type="match status" value="2"/>
</dbReference>
<dbReference type="GO" id="GO:0005737">
    <property type="term" value="C:cytoplasm"/>
    <property type="evidence" value="ECO:0007669"/>
    <property type="project" value="TreeGrafter"/>
</dbReference>
<dbReference type="PANTHER" id="PTHR11638:SF18">
    <property type="entry name" value="HEAT SHOCK PROTEIN 104"/>
    <property type="match status" value="1"/>
</dbReference>
<dbReference type="InterPro" id="IPR003959">
    <property type="entry name" value="ATPase_AAA_core"/>
</dbReference>
<keyword evidence="1" id="KW-0547">Nucleotide-binding</keyword>
<name>A0A7J0D8R3_9ERIC</name>
<proteinExistence type="predicted"/>
<evidence type="ECO:0000313" key="4">
    <source>
        <dbReference type="EMBL" id="GFS29869.1"/>
    </source>
</evidence>
<keyword evidence="2" id="KW-0067">ATP-binding</keyword>
<dbReference type="GO" id="GO:0005524">
    <property type="term" value="F:ATP binding"/>
    <property type="evidence" value="ECO:0007669"/>
    <property type="project" value="UniProtKB-KW"/>
</dbReference>
<protein>
    <submittedName>
        <fullName evidence="4">Clp ATPase</fullName>
    </submittedName>
</protein>
<dbReference type="PANTHER" id="PTHR11638">
    <property type="entry name" value="ATP-DEPENDENT CLP PROTEASE"/>
    <property type="match status" value="1"/>
</dbReference>
<reference evidence="5" key="1">
    <citation type="submission" date="2019-07" db="EMBL/GenBank/DDBJ databases">
        <title>De Novo Assembly of kiwifruit Actinidia rufa.</title>
        <authorList>
            <person name="Sugita-Konishi S."/>
            <person name="Sato K."/>
            <person name="Mori E."/>
            <person name="Abe Y."/>
            <person name="Kisaki G."/>
            <person name="Hamano K."/>
            <person name="Suezawa K."/>
            <person name="Otani M."/>
            <person name="Fukuda T."/>
            <person name="Manabe T."/>
            <person name="Gomi K."/>
            <person name="Tabuchi M."/>
            <person name="Akimitsu K."/>
            <person name="Kataoka I."/>
        </authorList>
    </citation>
    <scope>NUCLEOTIDE SEQUENCE [LARGE SCALE GENOMIC DNA]</scope>
    <source>
        <strain evidence="5">cv. Fuchu</strain>
    </source>
</reference>